<dbReference type="AlphaFoldDB" id="A0A917EPV2"/>
<feature type="transmembrane region" description="Helical" evidence="1">
    <location>
        <begin position="51"/>
        <end position="76"/>
    </location>
</feature>
<keyword evidence="1" id="KW-1133">Transmembrane helix</keyword>
<name>A0A917EPV2_9BACI</name>
<dbReference type="Pfam" id="PF04306">
    <property type="entry name" value="DUF456"/>
    <property type="match status" value="1"/>
</dbReference>
<evidence type="ECO:0000313" key="2">
    <source>
        <dbReference type="EMBL" id="GGE70377.1"/>
    </source>
</evidence>
<comment type="caution">
    <text evidence="2">The sequence shown here is derived from an EMBL/GenBank/DDBJ whole genome shotgun (WGS) entry which is preliminary data.</text>
</comment>
<dbReference type="InterPro" id="IPR007403">
    <property type="entry name" value="DUF456"/>
</dbReference>
<reference evidence="2" key="1">
    <citation type="journal article" date="2014" name="Int. J. Syst. Evol. Microbiol.">
        <title>Complete genome sequence of Corynebacterium casei LMG S-19264T (=DSM 44701T), isolated from a smear-ripened cheese.</title>
        <authorList>
            <consortium name="US DOE Joint Genome Institute (JGI-PGF)"/>
            <person name="Walter F."/>
            <person name="Albersmeier A."/>
            <person name="Kalinowski J."/>
            <person name="Ruckert C."/>
        </authorList>
    </citation>
    <scope>NUCLEOTIDE SEQUENCE</scope>
    <source>
        <strain evidence="2">CGMCC 1.12698</strain>
    </source>
</reference>
<dbReference type="PANTHER" id="PTHR39165">
    <property type="entry name" value="IG HYPOTHETICAL 17883"/>
    <property type="match status" value="1"/>
</dbReference>
<dbReference type="Proteomes" id="UP000605259">
    <property type="component" value="Unassembled WGS sequence"/>
</dbReference>
<dbReference type="PANTHER" id="PTHR39165:SF1">
    <property type="entry name" value="DUF456 DOMAIN-CONTAINING PROTEIN"/>
    <property type="match status" value="1"/>
</dbReference>
<feature type="transmembrane region" description="Helical" evidence="1">
    <location>
        <begin position="6"/>
        <end position="23"/>
    </location>
</feature>
<keyword evidence="1" id="KW-0812">Transmembrane</keyword>
<proteinExistence type="predicted"/>
<reference evidence="2" key="2">
    <citation type="submission" date="2020-09" db="EMBL/GenBank/DDBJ databases">
        <authorList>
            <person name="Sun Q."/>
            <person name="Zhou Y."/>
        </authorList>
    </citation>
    <scope>NUCLEOTIDE SEQUENCE</scope>
    <source>
        <strain evidence="2">CGMCC 1.12698</strain>
    </source>
</reference>
<dbReference type="EMBL" id="BMFK01000001">
    <property type="protein sequence ID" value="GGE70377.1"/>
    <property type="molecule type" value="Genomic_DNA"/>
</dbReference>
<sequence>MAVEIVWWIVAILCFVLSFVALIKPVLPGLPLFLVGIAVYHFGINNKELTVSFWIILAIFSAVIFFAEILANRYFLKKYGSTKWGERVGCLSLIVGSFVFPPFGLIFVPFISVFVAEKVQGKDNKEAAKVAWGTVISFLSSSVAKAILQLIMLVIFVLYIIF</sequence>
<organism evidence="2 3">
    <name type="scientific">Priestia taiwanensis</name>
    <dbReference type="NCBI Taxonomy" id="1347902"/>
    <lineage>
        <taxon>Bacteria</taxon>
        <taxon>Bacillati</taxon>
        <taxon>Bacillota</taxon>
        <taxon>Bacilli</taxon>
        <taxon>Bacillales</taxon>
        <taxon>Bacillaceae</taxon>
        <taxon>Priestia</taxon>
    </lineage>
</organism>
<feature type="transmembrane region" description="Helical" evidence="1">
    <location>
        <begin position="88"/>
        <end position="115"/>
    </location>
</feature>
<protein>
    <submittedName>
        <fullName evidence="2">Membrane protein</fullName>
    </submittedName>
</protein>
<dbReference type="RefSeq" id="WP_188388249.1">
    <property type="nucleotide sequence ID" value="NZ_BMFK01000001.1"/>
</dbReference>
<gene>
    <name evidence="2" type="ORF">GCM10007140_20350</name>
</gene>
<evidence type="ECO:0000256" key="1">
    <source>
        <dbReference type="SAM" id="Phobius"/>
    </source>
</evidence>
<accession>A0A917EPV2</accession>
<feature type="transmembrane region" description="Helical" evidence="1">
    <location>
        <begin position="135"/>
        <end position="161"/>
    </location>
</feature>
<keyword evidence="1" id="KW-0472">Membrane</keyword>
<keyword evidence="3" id="KW-1185">Reference proteome</keyword>
<evidence type="ECO:0000313" key="3">
    <source>
        <dbReference type="Proteomes" id="UP000605259"/>
    </source>
</evidence>